<protein>
    <recommendedName>
        <fullName evidence="2">DUF305 domain-containing protein</fullName>
    </recommendedName>
</protein>
<dbReference type="Pfam" id="PF03713">
    <property type="entry name" value="DUF305"/>
    <property type="match status" value="1"/>
</dbReference>
<evidence type="ECO:0000259" key="2">
    <source>
        <dbReference type="Pfam" id="PF03713"/>
    </source>
</evidence>
<evidence type="ECO:0000313" key="4">
    <source>
        <dbReference type="Proteomes" id="UP000000485"/>
    </source>
</evidence>
<dbReference type="HOGENOM" id="CLU_074343_1_0_11"/>
<dbReference type="InterPro" id="IPR012347">
    <property type="entry name" value="Ferritin-like"/>
</dbReference>
<evidence type="ECO:0000256" key="1">
    <source>
        <dbReference type="SAM" id="SignalP"/>
    </source>
</evidence>
<evidence type="ECO:0000313" key="3">
    <source>
        <dbReference type="EMBL" id="AEI10672.1"/>
    </source>
</evidence>
<keyword evidence="1" id="KW-0732">Signal</keyword>
<dbReference type="AlphaFoldDB" id="F8A2V5"/>
<name>F8A2V5_CELGA</name>
<feature type="domain" description="DUF305" evidence="2">
    <location>
        <begin position="48"/>
        <end position="197"/>
    </location>
</feature>
<dbReference type="PANTHER" id="PTHR36933:SF1">
    <property type="entry name" value="SLL0788 PROTEIN"/>
    <property type="match status" value="1"/>
</dbReference>
<dbReference type="PROSITE" id="PS51257">
    <property type="entry name" value="PROKAR_LIPOPROTEIN"/>
    <property type="match status" value="1"/>
</dbReference>
<dbReference type="Proteomes" id="UP000000485">
    <property type="component" value="Chromosome"/>
</dbReference>
<feature type="signal peptide" evidence="1">
    <location>
        <begin position="1"/>
        <end position="29"/>
    </location>
</feature>
<feature type="chain" id="PRO_5039272149" description="DUF305 domain-containing protein" evidence="1">
    <location>
        <begin position="30"/>
        <end position="200"/>
    </location>
</feature>
<organism evidence="3 4">
    <name type="scientific">Cellulomonas gilvus (strain ATCC 13127 / NRRL B-14078)</name>
    <name type="common">Cellvibrio gilvus</name>
    <dbReference type="NCBI Taxonomy" id="593907"/>
    <lineage>
        <taxon>Bacteria</taxon>
        <taxon>Bacillati</taxon>
        <taxon>Actinomycetota</taxon>
        <taxon>Actinomycetes</taxon>
        <taxon>Micrococcales</taxon>
        <taxon>Cellulomonadaceae</taxon>
        <taxon>Cellulomonas</taxon>
    </lineage>
</organism>
<sequence precursor="true">MRRRVTVAIIASTTAAGLLLAGCSSTATPADPAATASETVAAPFNDSDVTFAQMMVVHHEGAIEMADLAVERGTNPEVQALGKAISAAQGPEIEQMTSWLESWGEPTADDMMDMDGMDHGGMDMDGMDQAGAMADLDSLSGTEFDRRFLELMTAHHQGAIEMSEQELADGENADALALARRIIDAQNAEIVEMTNMLGGL</sequence>
<dbReference type="KEGG" id="cga:Celgi_0142"/>
<dbReference type="EMBL" id="CP002665">
    <property type="protein sequence ID" value="AEI10672.1"/>
    <property type="molecule type" value="Genomic_DNA"/>
</dbReference>
<gene>
    <name evidence="3" type="ordered locus">Celgi_0142</name>
</gene>
<keyword evidence="4" id="KW-1185">Reference proteome</keyword>
<dbReference type="STRING" id="593907.Celgi_0142"/>
<accession>F8A2V5</accession>
<dbReference type="InterPro" id="IPR005183">
    <property type="entry name" value="DUF305_CopM-like"/>
</dbReference>
<dbReference type="eggNOG" id="COG3544">
    <property type="taxonomic scope" value="Bacteria"/>
</dbReference>
<dbReference type="OrthoDB" id="26872at2"/>
<dbReference type="Gene3D" id="1.20.1260.10">
    <property type="match status" value="1"/>
</dbReference>
<proteinExistence type="predicted"/>
<dbReference type="PANTHER" id="PTHR36933">
    <property type="entry name" value="SLL0788 PROTEIN"/>
    <property type="match status" value="1"/>
</dbReference>
<reference evidence="4" key="1">
    <citation type="submission" date="2011-04" db="EMBL/GenBank/DDBJ databases">
        <title>Complete sequence of Cellvibrio gilvus ATCC 13127.</title>
        <authorList>
            <person name="Lucas S."/>
            <person name="Han J."/>
            <person name="Lapidus A."/>
            <person name="Cheng J.-F."/>
            <person name="Goodwin L."/>
            <person name="Pitluck S."/>
            <person name="Peters L."/>
            <person name="Munk A."/>
            <person name="Detter J.C."/>
            <person name="Han C."/>
            <person name="Tapia R."/>
            <person name="Land M."/>
            <person name="Hauser L."/>
            <person name="Kyrpides N."/>
            <person name="Ivanova N."/>
            <person name="Ovchinnikova G."/>
            <person name="Pagani I."/>
            <person name="Mead D."/>
            <person name="Brumm P."/>
            <person name="Woyke T."/>
        </authorList>
    </citation>
    <scope>NUCLEOTIDE SEQUENCE [LARGE SCALE GENOMIC DNA]</scope>
    <source>
        <strain evidence="4">ATCC 13127 / NRRL B-14078</strain>
    </source>
</reference>